<dbReference type="FunCoup" id="A0A167NRC2">
    <property type="interactions" value="188"/>
</dbReference>
<dbReference type="EMBL" id="KV440975">
    <property type="protein sequence ID" value="OAD76504.1"/>
    <property type="molecule type" value="Genomic_DNA"/>
</dbReference>
<keyword evidence="7 8" id="KW-0472">Membrane</keyword>
<evidence type="ECO:0000256" key="3">
    <source>
        <dbReference type="ARBA" id="ARBA00022801"/>
    </source>
</evidence>
<evidence type="ECO:0000256" key="7">
    <source>
        <dbReference type="ARBA" id="ARBA00023136"/>
    </source>
</evidence>
<dbReference type="InterPro" id="IPR019388">
    <property type="entry name" value="FIT"/>
</dbReference>
<accession>A0A167NRC2</accession>
<dbReference type="PANTHER" id="PTHR23129:SF0">
    <property type="entry name" value="ACYL-COENZYME A DIPHOSPHATASE FITM2"/>
    <property type="match status" value="1"/>
</dbReference>
<comment type="subcellular location">
    <subcellularLocation>
        <location evidence="1">Endoplasmic reticulum membrane</location>
        <topology evidence="1">Multi-pass membrane protein</topology>
    </subcellularLocation>
</comment>
<dbReference type="GO" id="GO:0034389">
    <property type="term" value="P:lipid droplet organization"/>
    <property type="evidence" value="ECO:0007669"/>
    <property type="project" value="TreeGrafter"/>
</dbReference>
<keyword evidence="6" id="KW-0443">Lipid metabolism</keyword>
<sequence length="196" mass="22737">IGQAPISYFSLKHNVFNKYFVKIGWFWVTVVYLPYLALVLSKRKFDSQRFAQGILRYVVATTYWYLMTQSFFGPSIIDRVFVATGGHCSSKIYKNGSDTIVAYDNIFQQSSCRRLGGNWTGGHDVSGHCVMLIHASLFLWEELSWVFWSVPTFQRIRSQGGLEWFSILSVFSLLGLWWWMVLMTSVYFHGHLELLS</sequence>
<evidence type="ECO:0000313" key="9">
    <source>
        <dbReference type="EMBL" id="OAD76504.1"/>
    </source>
</evidence>
<dbReference type="GO" id="GO:0019915">
    <property type="term" value="P:lipid storage"/>
    <property type="evidence" value="ECO:0007669"/>
    <property type="project" value="InterPro"/>
</dbReference>
<dbReference type="GO" id="GO:0010945">
    <property type="term" value="F:coenzyme A diphosphatase activity"/>
    <property type="evidence" value="ECO:0007669"/>
    <property type="project" value="InterPro"/>
</dbReference>
<evidence type="ECO:0000256" key="1">
    <source>
        <dbReference type="ARBA" id="ARBA00004477"/>
    </source>
</evidence>
<protein>
    <submittedName>
        <fullName evidence="9">Uncharacterized protein</fullName>
    </submittedName>
</protein>
<evidence type="ECO:0000256" key="2">
    <source>
        <dbReference type="ARBA" id="ARBA00022692"/>
    </source>
</evidence>
<dbReference type="GeneID" id="28988501"/>
<evidence type="ECO:0000256" key="8">
    <source>
        <dbReference type="SAM" id="Phobius"/>
    </source>
</evidence>
<dbReference type="GO" id="GO:0008654">
    <property type="term" value="P:phospholipid biosynthetic process"/>
    <property type="evidence" value="ECO:0007669"/>
    <property type="project" value="TreeGrafter"/>
</dbReference>
<dbReference type="Proteomes" id="UP000077315">
    <property type="component" value="Unassembled WGS sequence"/>
</dbReference>
<evidence type="ECO:0000256" key="5">
    <source>
        <dbReference type="ARBA" id="ARBA00022989"/>
    </source>
</evidence>
<dbReference type="InParanoid" id="A0A167NRC2"/>
<keyword evidence="10" id="KW-1185">Reference proteome</keyword>
<dbReference type="RefSeq" id="XP_018294544.1">
    <property type="nucleotide sequence ID" value="XM_018427595.1"/>
</dbReference>
<keyword evidence="3" id="KW-0378">Hydrolase</keyword>
<evidence type="ECO:0000313" key="10">
    <source>
        <dbReference type="Proteomes" id="UP000077315"/>
    </source>
</evidence>
<dbReference type="PANTHER" id="PTHR23129">
    <property type="entry name" value="ACYL-COENZYME A DIPHOSPHATASE FITM2"/>
    <property type="match status" value="1"/>
</dbReference>
<feature type="transmembrane region" description="Helical" evidence="8">
    <location>
        <begin position="19"/>
        <end position="40"/>
    </location>
</feature>
<dbReference type="Pfam" id="PF10261">
    <property type="entry name" value="FIT"/>
    <property type="match status" value="2"/>
</dbReference>
<keyword evidence="4" id="KW-0256">Endoplasmic reticulum</keyword>
<feature type="transmembrane region" description="Helical" evidence="8">
    <location>
        <begin position="164"/>
        <end position="188"/>
    </location>
</feature>
<name>A0A167NRC2_PHYB8</name>
<gene>
    <name evidence="9" type="ORF">PHYBLDRAFT_100611</name>
</gene>
<evidence type="ECO:0000256" key="6">
    <source>
        <dbReference type="ARBA" id="ARBA00023098"/>
    </source>
</evidence>
<keyword evidence="2 8" id="KW-0812">Transmembrane</keyword>
<reference evidence="10" key="1">
    <citation type="submission" date="2015-06" db="EMBL/GenBank/DDBJ databases">
        <title>Expansion of signal transduction pathways in fungi by whole-genome duplication.</title>
        <authorList>
            <consortium name="DOE Joint Genome Institute"/>
            <person name="Corrochano L.M."/>
            <person name="Kuo A."/>
            <person name="Marcet-Houben M."/>
            <person name="Polaino S."/>
            <person name="Salamov A."/>
            <person name="Villalobos J.M."/>
            <person name="Alvarez M.I."/>
            <person name="Avalos J."/>
            <person name="Benito E.P."/>
            <person name="Benoit I."/>
            <person name="Burger G."/>
            <person name="Camino L.P."/>
            <person name="Canovas D."/>
            <person name="Cerda-Olmedo E."/>
            <person name="Cheng J.-F."/>
            <person name="Dominguez A."/>
            <person name="Elias M."/>
            <person name="Eslava A.P."/>
            <person name="Glaser F."/>
            <person name="Grimwood J."/>
            <person name="Gutierrez G."/>
            <person name="Heitman J."/>
            <person name="Henrissat B."/>
            <person name="Iturriaga E.A."/>
            <person name="Lang B.F."/>
            <person name="Lavin J.L."/>
            <person name="Lee S."/>
            <person name="Li W."/>
            <person name="Lindquist E."/>
            <person name="Lopez-Garcia S."/>
            <person name="Luque E.M."/>
            <person name="Marcos A.T."/>
            <person name="Martin J."/>
            <person name="McCluskey K."/>
            <person name="Medina H.R."/>
            <person name="Miralles-Duran A."/>
            <person name="Miyazaki A."/>
            <person name="Munoz-Torres E."/>
            <person name="Oguiza J.A."/>
            <person name="Ohm R."/>
            <person name="Olmedo M."/>
            <person name="Orejas M."/>
            <person name="Ortiz-Castellanos L."/>
            <person name="Pisabarro A.G."/>
            <person name="Rodriguez-Romero J."/>
            <person name="Ruiz-Herrera J."/>
            <person name="Ruiz-Vazquez R."/>
            <person name="Sanz C."/>
            <person name="Schackwitz W."/>
            <person name="Schmutz J."/>
            <person name="Shahriari M."/>
            <person name="Shelest E."/>
            <person name="Silva-Franco F."/>
            <person name="Soanes D."/>
            <person name="Syed K."/>
            <person name="Tagua V.G."/>
            <person name="Talbot N.J."/>
            <person name="Thon M."/>
            <person name="De vries R.P."/>
            <person name="Wiebenga A."/>
            <person name="Yadav J.S."/>
            <person name="Braun E.L."/>
            <person name="Baker S."/>
            <person name="Garre V."/>
            <person name="Horwitz B."/>
            <person name="Torres-Martinez S."/>
            <person name="Idnurm A."/>
            <person name="Herrera-Estrella A."/>
            <person name="Gabaldon T."/>
            <person name="Grigoriev I.V."/>
        </authorList>
    </citation>
    <scope>NUCLEOTIDE SEQUENCE [LARGE SCALE GENOMIC DNA]</scope>
    <source>
        <strain evidence="10">NRRL 1555(-)</strain>
    </source>
</reference>
<organism evidence="9 10">
    <name type="scientific">Phycomyces blakesleeanus (strain ATCC 8743b / DSM 1359 / FGSC 10004 / NBRC 33097 / NRRL 1555)</name>
    <dbReference type="NCBI Taxonomy" id="763407"/>
    <lineage>
        <taxon>Eukaryota</taxon>
        <taxon>Fungi</taxon>
        <taxon>Fungi incertae sedis</taxon>
        <taxon>Mucoromycota</taxon>
        <taxon>Mucoromycotina</taxon>
        <taxon>Mucoromycetes</taxon>
        <taxon>Mucorales</taxon>
        <taxon>Phycomycetaceae</taxon>
        <taxon>Phycomyces</taxon>
    </lineage>
</organism>
<feature type="non-terminal residue" evidence="9">
    <location>
        <position position="1"/>
    </location>
</feature>
<evidence type="ECO:0000256" key="4">
    <source>
        <dbReference type="ARBA" id="ARBA00022824"/>
    </source>
</evidence>
<proteinExistence type="predicted"/>
<feature type="non-terminal residue" evidence="9">
    <location>
        <position position="196"/>
    </location>
</feature>
<dbReference type="GO" id="GO:0005789">
    <property type="term" value="C:endoplasmic reticulum membrane"/>
    <property type="evidence" value="ECO:0007669"/>
    <property type="project" value="UniProtKB-SubCell"/>
</dbReference>
<dbReference type="STRING" id="763407.A0A167NRC2"/>
<dbReference type="OrthoDB" id="5579088at2759"/>
<keyword evidence="5 8" id="KW-1133">Transmembrane helix</keyword>
<dbReference type="VEuPathDB" id="FungiDB:PHYBLDRAFT_100611"/>
<dbReference type="AlphaFoldDB" id="A0A167NRC2"/>